<gene>
    <name evidence="2" type="ORF">SAMN04487962_104201</name>
</gene>
<dbReference type="AlphaFoldDB" id="A0A1I0BWN1"/>
<keyword evidence="3" id="KW-1185">Reference proteome</keyword>
<dbReference type="OrthoDB" id="6363845at2"/>
<protein>
    <submittedName>
        <fullName evidence="2">Uncharacterized protein</fullName>
    </submittedName>
</protein>
<reference evidence="3" key="1">
    <citation type="submission" date="2016-10" db="EMBL/GenBank/DDBJ databases">
        <authorList>
            <person name="Varghese N."/>
            <person name="Submissions S."/>
        </authorList>
    </citation>
    <scope>NUCLEOTIDE SEQUENCE [LARGE SCALE GENOMIC DNA]</scope>
    <source>
        <strain evidence="3">CGMCC 1.6489</strain>
    </source>
</reference>
<name>A0A1I0BWN1_9GAMM</name>
<dbReference type="STRING" id="430453.SAMN04487962_104201"/>
<dbReference type="Proteomes" id="UP000198762">
    <property type="component" value="Unassembled WGS sequence"/>
</dbReference>
<dbReference type="RefSeq" id="WP_091849776.1">
    <property type="nucleotide sequence ID" value="NZ_FOHZ01000004.1"/>
</dbReference>
<proteinExistence type="predicted"/>
<organism evidence="2 3">
    <name type="scientific">Marinobacter segnicrescens</name>
    <dbReference type="NCBI Taxonomy" id="430453"/>
    <lineage>
        <taxon>Bacteria</taxon>
        <taxon>Pseudomonadati</taxon>
        <taxon>Pseudomonadota</taxon>
        <taxon>Gammaproteobacteria</taxon>
        <taxon>Pseudomonadales</taxon>
        <taxon>Marinobacteraceae</taxon>
        <taxon>Marinobacter</taxon>
    </lineage>
</organism>
<sequence>MSLLTSLIKAGTQFQQAATRRNEDARPAATGKAEQPRGADHNGTNDDRFTLTGGQPGTKTGRLSVTEYRQQVGQDIAYVRETLRHKLAEYGMQPTTQIAVSRTSSGEVSIQGRMPEQPRQRIEQDLNNSREFRDTLKRLSVNEPTLAFVDTALKLNRAYGTSNTVLDTLVSDNQQFNGLQDLVHRYDSIRKTFASNDGRVSETTRGYAFRLNARA</sequence>
<evidence type="ECO:0000256" key="1">
    <source>
        <dbReference type="SAM" id="MobiDB-lite"/>
    </source>
</evidence>
<evidence type="ECO:0000313" key="3">
    <source>
        <dbReference type="Proteomes" id="UP000198762"/>
    </source>
</evidence>
<accession>A0A1I0BWN1</accession>
<feature type="compositionally biased region" description="Basic and acidic residues" evidence="1">
    <location>
        <begin position="34"/>
        <end position="49"/>
    </location>
</feature>
<evidence type="ECO:0000313" key="2">
    <source>
        <dbReference type="EMBL" id="SET11251.1"/>
    </source>
</evidence>
<dbReference type="EMBL" id="FOHZ01000004">
    <property type="protein sequence ID" value="SET11251.1"/>
    <property type="molecule type" value="Genomic_DNA"/>
</dbReference>
<feature type="region of interest" description="Disordered" evidence="1">
    <location>
        <begin position="17"/>
        <end position="61"/>
    </location>
</feature>